<dbReference type="PANTHER" id="PTHR46268:SF15">
    <property type="entry name" value="UNIVERSAL STRESS PROTEIN HP_0031"/>
    <property type="match status" value="1"/>
</dbReference>
<evidence type="ECO:0008006" key="4">
    <source>
        <dbReference type="Google" id="ProtNLM"/>
    </source>
</evidence>
<dbReference type="EMBL" id="FMXM01000014">
    <property type="protein sequence ID" value="SDA90328.1"/>
    <property type="molecule type" value="Genomic_DNA"/>
</dbReference>
<evidence type="ECO:0000256" key="1">
    <source>
        <dbReference type="ARBA" id="ARBA00008791"/>
    </source>
</evidence>
<dbReference type="SUPFAM" id="SSF52402">
    <property type="entry name" value="Adenine nucleotide alpha hydrolases-like"/>
    <property type="match status" value="2"/>
</dbReference>
<evidence type="ECO:0000313" key="3">
    <source>
        <dbReference type="Proteomes" id="UP000198588"/>
    </source>
</evidence>
<accession>A0A1G5Z632</accession>
<dbReference type="RefSeq" id="WP_091581905.1">
    <property type="nucleotide sequence ID" value="NZ_FMXM01000014.1"/>
</dbReference>
<reference evidence="2 3" key="1">
    <citation type="submission" date="2016-10" db="EMBL/GenBank/DDBJ databases">
        <authorList>
            <person name="de Groot N.N."/>
        </authorList>
    </citation>
    <scope>NUCLEOTIDE SEQUENCE [LARGE SCALE GENOMIC DNA]</scope>
    <source>
        <strain evidence="2 3">CGMCC 1.12097</strain>
    </source>
</reference>
<dbReference type="PRINTS" id="PR01438">
    <property type="entry name" value="UNVRSLSTRESS"/>
</dbReference>
<gene>
    <name evidence="2" type="ORF">SAMN02927914_04332</name>
</gene>
<name>A0A1G5Z632_9HYPH</name>
<dbReference type="Gene3D" id="3.40.50.12370">
    <property type="match status" value="1"/>
</dbReference>
<comment type="similarity">
    <text evidence="1">Belongs to the universal stress protein A family.</text>
</comment>
<dbReference type="Proteomes" id="UP000198588">
    <property type="component" value="Unassembled WGS sequence"/>
</dbReference>
<protein>
    <recommendedName>
        <fullName evidence="4">Universal stress protein family protein</fullName>
    </recommendedName>
</protein>
<dbReference type="PANTHER" id="PTHR46268">
    <property type="entry name" value="STRESS RESPONSE PROTEIN NHAX"/>
    <property type="match status" value="1"/>
</dbReference>
<dbReference type="OrthoDB" id="9804721at2"/>
<sequence>MSYRDILVFLDGSVENAARVDFALSLAKTHGARLTGVDVDSPAAFAGEWAERAKSLEDTFFASANRFGVDVRFKVADRNSAGWKHYYTPYADLVVATQPYREVSDKILPEVPGDLLTSAGVPMILLPRDWRPRPVGEEIAIAWSPSGQAARAVHDAMPFLTRARKVTVFAFDPPADVKDTDIGLLRDHLLAHGVKAETDRWTDTGDLSAIEALFASRAVEDADLIVAGAYSHSRIREALFGGMTKSLLEQFSLPVFVSH</sequence>
<evidence type="ECO:0000313" key="2">
    <source>
        <dbReference type="EMBL" id="SDA90328.1"/>
    </source>
</evidence>
<dbReference type="STRING" id="1165689.SAMN02927914_04332"/>
<dbReference type="InterPro" id="IPR006015">
    <property type="entry name" value="Universal_stress_UspA"/>
</dbReference>
<dbReference type="AlphaFoldDB" id="A0A1G5Z632"/>
<proteinExistence type="inferred from homology"/>
<organism evidence="2 3">
    <name type="scientific">Mesorhizobium qingshengii</name>
    <dbReference type="NCBI Taxonomy" id="1165689"/>
    <lineage>
        <taxon>Bacteria</taxon>
        <taxon>Pseudomonadati</taxon>
        <taxon>Pseudomonadota</taxon>
        <taxon>Alphaproteobacteria</taxon>
        <taxon>Hyphomicrobiales</taxon>
        <taxon>Phyllobacteriaceae</taxon>
        <taxon>Mesorhizobium</taxon>
    </lineage>
</organism>